<dbReference type="Gene3D" id="1.10.10.10">
    <property type="entry name" value="Winged helix-like DNA-binding domain superfamily/Winged helix DNA-binding domain"/>
    <property type="match status" value="1"/>
</dbReference>
<dbReference type="InterPro" id="IPR007381">
    <property type="entry name" value="CheF1/F2"/>
</dbReference>
<evidence type="ECO:0000313" key="2">
    <source>
        <dbReference type="EMBL" id="EFW93106.1"/>
    </source>
</evidence>
<evidence type="ECO:0000313" key="5">
    <source>
        <dbReference type="Proteomes" id="UP000184203"/>
    </source>
</evidence>
<organism evidence="2 4">
    <name type="scientific">Haladaptatus paucihalophilus DX253</name>
    <dbReference type="NCBI Taxonomy" id="797209"/>
    <lineage>
        <taxon>Archaea</taxon>
        <taxon>Methanobacteriati</taxon>
        <taxon>Methanobacteriota</taxon>
        <taxon>Stenosarchaea group</taxon>
        <taxon>Halobacteria</taxon>
        <taxon>Halobacteriales</taxon>
        <taxon>Haladaptataceae</taxon>
        <taxon>Haladaptatus</taxon>
    </lineage>
</organism>
<evidence type="ECO:0000313" key="3">
    <source>
        <dbReference type="EMBL" id="SHK44922.1"/>
    </source>
</evidence>
<dbReference type="RefSeq" id="WP_007977482.1">
    <property type="nucleotide sequence ID" value="NZ_AEMG01000004.1"/>
</dbReference>
<reference evidence="2 4" key="1">
    <citation type="journal article" date="2014" name="ISME J.">
        <title>Trehalose/2-sulfotrehalose biosynthesis and glycine-betaine uptake are widely spread mechanisms for osmoadaptation in the Halobacteriales.</title>
        <authorList>
            <person name="Youssef N.H."/>
            <person name="Savage-Ashlock K.N."/>
            <person name="McCully A.L."/>
            <person name="Luedtke B."/>
            <person name="Shaw E.I."/>
            <person name="Hoff W.D."/>
            <person name="Elshahed M.S."/>
        </authorList>
    </citation>
    <scope>NUCLEOTIDE SEQUENCE [LARGE SCALE GENOMIC DNA]</scope>
    <source>
        <strain evidence="2 4">DX253</strain>
    </source>
</reference>
<dbReference type="Proteomes" id="UP000184203">
    <property type="component" value="Unassembled WGS sequence"/>
</dbReference>
<dbReference type="Pfam" id="PF04283">
    <property type="entry name" value="CheF-arch"/>
    <property type="match status" value="1"/>
</dbReference>
<evidence type="ECO:0000256" key="1">
    <source>
        <dbReference type="PIRNR" id="PIRNR026802"/>
    </source>
</evidence>
<name>E7QQ42_HALPU</name>
<proteinExistence type="predicted"/>
<dbReference type="PATRIC" id="fig|797209.4.peg.901"/>
<comment type="function">
    <text evidence="1">Involved in taxis signal transduction.</text>
</comment>
<accession>E7QQ42</accession>
<comment type="subunit">
    <text evidence="1">Interacts with chemotaxis (Che) proteins as well as flagella accessory (Fla) proteins.</text>
</comment>
<dbReference type="SUPFAM" id="SSF46785">
    <property type="entry name" value="Winged helix' DNA-binding domain"/>
    <property type="match status" value="1"/>
</dbReference>
<dbReference type="PIRSF" id="PIRSF026802">
    <property type="entry name" value="UCP026802"/>
    <property type="match status" value="1"/>
</dbReference>
<dbReference type="Proteomes" id="UP000003751">
    <property type="component" value="Unassembled WGS sequence"/>
</dbReference>
<dbReference type="EMBL" id="FRAN01000002">
    <property type="protein sequence ID" value="SHK44922.1"/>
    <property type="molecule type" value="Genomic_DNA"/>
</dbReference>
<dbReference type="AlphaFoldDB" id="E7QQ42"/>
<protein>
    <recommendedName>
        <fullName evidence="1">Taxis protein CheF</fullName>
    </recommendedName>
</protein>
<sequence length="289" mass="31282">MSEKVIADFVARYSLDTQPSPEPVRGRIILSQKRLVLATSESKTTIPLTSVFDISVGHVPSELEGFFQDTITVAFERDGAGHSAVIEAENDNVGKFKVFLFKAILSGTPVTVKHPARVGGRVTGETFETGKLRIQPGKVEFLSIPEPFAVDLSGVSYFQKQDRDVGGQTRTVVAIRHNDNGQTVTSEFAVGAERKLNLLGRYLRLEYAEISQRAERIDVTEQEMEALVAIYSGANSGNLAGALGIDAGSAAMVLTEIEKKELVDPSDDGLSLTAPGKMLVSDRIEKVNT</sequence>
<dbReference type="GO" id="GO:0006935">
    <property type="term" value="P:chemotaxis"/>
    <property type="evidence" value="ECO:0007669"/>
    <property type="project" value="UniProtKB-UniRule"/>
</dbReference>
<dbReference type="PANTHER" id="PTHR42201:SF1">
    <property type="entry name" value="TAXIS PROTEIN"/>
    <property type="match status" value="1"/>
</dbReference>
<dbReference type="OrthoDB" id="337296at2157"/>
<keyword evidence="5" id="KW-1185">Reference proteome</keyword>
<reference evidence="3" key="2">
    <citation type="submission" date="2016-11" db="EMBL/GenBank/DDBJ databases">
        <authorList>
            <person name="Jaros S."/>
            <person name="Januszkiewicz K."/>
            <person name="Wedrychowicz H."/>
        </authorList>
    </citation>
    <scope>NUCLEOTIDE SEQUENCE [LARGE SCALE GENOMIC DNA]</scope>
    <source>
        <strain evidence="3">DX253</strain>
    </source>
</reference>
<evidence type="ECO:0000313" key="4">
    <source>
        <dbReference type="Proteomes" id="UP000003751"/>
    </source>
</evidence>
<dbReference type="EMBL" id="AEMG01000004">
    <property type="protein sequence ID" value="EFW93106.1"/>
    <property type="molecule type" value="Genomic_DNA"/>
</dbReference>
<dbReference type="eggNOG" id="arCOG02394">
    <property type="taxonomic scope" value="Archaea"/>
</dbReference>
<reference evidence="5" key="3">
    <citation type="submission" date="2016-11" db="EMBL/GenBank/DDBJ databases">
        <authorList>
            <person name="Varghese N."/>
            <person name="Submissions S."/>
        </authorList>
    </citation>
    <scope>NUCLEOTIDE SEQUENCE [LARGE SCALE GENOMIC DNA]</scope>
    <source>
        <strain evidence="5">DX253</strain>
    </source>
</reference>
<gene>
    <name evidence="3" type="ORF">SAMN05444342_1296</name>
    <name evidence="2" type="ORF">ZOD2009_04562</name>
</gene>
<dbReference type="InterPro" id="IPR036390">
    <property type="entry name" value="WH_DNA-bd_sf"/>
</dbReference>
<dbReference type="STRING" id="797209.GCA_000376445_01028"/>
<dbReference type="InterPro" id="IPR036388">
    <property type="entry name" value="WH-like_DNA-bd_sf"/>
</dbReference>
<dbReference type="PANTHER" id="PTHR42201">
    <property type="entry name" value="TAXIS PROTEIN"/>
    <property type="match status" value="1"/>
</dbReference>
<keyword evidence="1" id="KW-0145">Chemotaxis</keyword>